<accession>A0ABR4XSU7</accession>
<keyword evidence="4" id="KW-1185">Reference proteome</keyword>
<feature type="domain" description="Initiator Rep protein WH1" evidence="2">
    <location>
        <begin position="21"/>
        <end position="166"/>
    </location>
</feature>
<gene>
    <name evidence="3" type="ORF">Q757_00390</name>
</gene>
<reference evidence="3 4" key="1">
    <citation type="journal article" date="2014" name="Antonie Van Leeuwenhoek">
        <title>Oenococcus alcoholitolerans sp. nov., a lactic acid bacteria isolated from cachaca and ethanol fermentation processes.</title>
        <authorList>
            <person name="Badotti F."/>
            <person name="Moreira A.P."/>
            <person name="Tonon L.A."/>
            <person name="de Lucena B.T."/>
            <person name="Gomes Fde C."/>
            <person name="Kruger R."/>
            <person name="Thompson C.C."/>
            <person name="de Morais M.A.Jr."/>
            <person name="Rosa C.A."/>
            <person name="Thompson F.L."/>
        </authorList>
    </citation>
    <scope>NUCLEOTIDE SEQUENCE [LARGE SCALE GENOMIC DNA]</scope>
    <source>
        <strain evidence="3 4">UFRJ-M7.2.18</strain>
    </source>
</reference>
<dbReference type="Proteomes" id="UP000030023">
    <property type="component" value="Unassembled WGS sequence"/>
</dbReference>
<sequence>MKKKKAELAIQKLLSRQDYLIVQANDLARAFGNLSSFEHKILDYCFSFVTEGSKTDDAFKANCLDIIRHMGLVKSGTNYERIIKAFRALNEKTALYFEVNRNGKRGILMTQLFDHIEFLENGQVEFSFSRTAAPYVFALRKNYYSFKLSQLAVIKSKYSLILLKLWEANRQGKNKYTEISGSLEEWQEWFLGKERRWPSGRFKRDALELAIKEIETKSNAECTLTTVKNGRSVVGYQLQINDLKVVAKNG</sequence>
<dbReference type="InterPro" id="IPR036388">
    <property type="entry name" value="WH-like_DNA-bd_sf"/>
</dbReference>
<dbReference type="InterPro" id="IPR000525">
    <property type="entry name" value="Initiator_Rep_WH1"/>
</dbReference>
<evidence type="ECO:0000256" key="1">
    <source>
        <dbReference type="ARBA" id="ARBA00038283"/>
    </source>
</evidence>
<evidence type="ECO:0000313" key="4">
    <source>
        <dbReference type="Proteomes" id="UP000030023"/>
    </source>
</evidence>
<protein>
    <recommendedName>
        <fullName evidence="2">Initiator Rep protein WH1 domain-containing protein</fullName>
    </recommendedName>
</protein>
<dbReference type="EMBL" id="AXCV01000006">
    <property type="protein sequence ID" value="KGO32552.1"/>
    <property type="molecule type" value="Genomic_DNA"/>
</dbReference>
<comment type="similarity">
    <text evidence="1">Belongs to the initiator RepB protein family.</text>
</comment>
<dbReference type="Gene3D" id="1.10.10.10">
    <property type="entry name" value="Winged helix-like DNA-binding domain superfamily/Winged helix DNA-binding domain"/>
    <property type="match status" value="2"/>
</dbReference>
<organism evidence="3 4">
    <name type="scientific">Oenococcus alcoholitolerans</name>
    <dbReference type="NCBI Taxonomy" id="931074"/>
    <lineage>
        <taxon>Bacteria</taxon>
        <taxon>Bacillati</taxon>
        <taxon>Bacillota</taxon>
        <taxon>Bacilli</taxon>
        <taxon>Lactobacillales</taxon>
        <taxon>Lactobacillaceae</taxon>
        <taxon>Oenococcus</taxon>
    </lineage>
</organism>
<dbReference type="Pfam" id="PF01051">
    <property type="entry name" value="Rep3_N"/>
    <property type="match status" value="1"/>
</dbReference>
<name>A0ABR4XSU7_9LACO</name>
<dbReference type="InterPro" id="IPR036390">
    <property type="entry name" value="WH_DNA-bd_sf"/>
</dbReference>
<dbReference type="Pfam" id="PF21205">
    <property type="entry name" value="Rep3_C"/>
    <property type="match status" value="1"/>
</dbReference>
<evidence type="ECO:0000259" key="2">
    <source>
        <dbReference type="Pfam" id="PF01051"/>
    </source>
</evidence>
<comment type="caution">
    <text evidence="3">The sequence shown here is derived from an EMBL/GenBank/DDBJ whole genome shotgun (WGS) entry which is preliminary data.</text>
</comment>
<dbReference type="SUPFAM" id="SSF46785">
    <property type="entry name" value="Winged helix' DNA-binding domain"/>
    <property type="match status" value="2"/>
</dbReference>
<proteinExistence type="inferred from homology"/>
<evidence type="ECO:0000313" key="3">
    <source>
        <dbReference type="EMBL" id="KGO32552.1"/>
    </source>
</evidence>